<sequence length="149" mass="17484">MKIVATNRKATHDYFIEHKYEAGIQLLGTEIKSIRQSKANINDAFIQIKNGELFVINMHISHYEYGNQFNHDESRTRKLLMHKKEILKLEAKIKEDGYALIPLKLYIEKGLAKLEIAIAKGKKTYDKREALKEKDQQMRIKKVLKETNR</sequence>
<name>U4KRT8_9MOLU</name>
<dbReference type="STRING" id="61635.BN85310370"/>
<dbReference type="GO" id="GO:0070930">
    <property type="term" value="P:trans-translation-dependent protein tagging"/>
    <property type="evidence" value="ECO:0007669"/>
    <property type="project" value="TreeGrafter"/>
</dbReference>
<reference evidence="4 5" key="1">
    <citation type="journal article" date="2013" name="J. Mol. Microbiol. Biotechnol.">
        <title>Analysis of the Complete Genomes of Acholeplasma brassicae , A. palmae and A. laidlawii and Their Comparison to the Obligate Parasites from ' Candidatus Phytoplasma'.</title>
        <authorList>
            <person name="Kube M."/>
            <person name="Siewert C."/>
            <person name="Migdoll A.M."/>
            <person name="Duduk B."/>
            <person name="Holz S."/>
            <person name="Rabus R."/>
            <person name="Seemuller E."/>
            <person name="Mitrovic J."/>
            <person name="Muller I."/>
            <person name="Buttner C."/>
            <person name="Reinhardt R."/>
        </authorList>
    </citation>
    <scope>NUCLEOTIDE SEQUENCE [LARGE SCALE GENOMIC DNA]</scope>
    <source>
        <strain evidence="5">0502</strain>
    </source>
</reference>
<evidence type="ECO:0000256" key="3">
    <source>
        <dbReference type="HAMAP-Rule" id="MF_00023"/>
    </source>
</evidence>
<keyword evidence="5" id="KW-1185">Reference proteome</keyword>
<dbReference type="InterPro" id="IPR023620">
    <property type="entry name" value="SmpB"/>
</dbReference>
<evidence type="ECO:0000313" key="5">
    <source>
        <dbReference type="Proteomes" id="UP000032737"/>
    </source>
</evidence>
<comment type="similarity">
    <text evidence="3">Belongs to the SmpB family.</text>
</comment>
<dbReference type="OrthoDB" id="9805462at2"/>
<dbReference type="InterPro" id="IPR000037">
    <property type="entry name" value="SsrA-bd_prot"/>
</dbReference>
<comment type="subcellular location">
    <subcellularLocation>
        <location evidence="3">Cytoplasm</location>
    </subcellularLocation>
    <text evidence="3">The tmRNA-SmpB complex associates with stalled 70S ribosomes.</text>
</comment>
<dbReference type="GO" id="GO:0005829">
    <property type="term" value="C:cytosol"/>
    <property type="evidence" value="ECO:0007669"/>
    <property type="project" value="TreeGrafter"/>
</dbReference>
<dbReference type="KEGG" id="abra:BN85310370"/>
<dbReference type="PROSITE" id="PS01317">
    <property type="entry name" value="SSRP"/>
    <property type="match status" value="1"/>
</dbReference>
<protein>
    <recommendedName>
        <fullName evidence="3">SsrA-binding protein</fullName>
    </recommendedName>
    <alternativeName>
        <fullName evidence="3">Small protein B</fullName>
    </alternativeName>
</protein>
<evidence type="ECO:0000313" key="4">
    <source>
        <dbReference type="EMBL" id="CCV66058.1"/>
    </source>
</evidence>
<dbReference type="PANTHER" id="PTHR30308:SF2">
    <property type="entry name" value="SSRA-BINDING PROTEIN"/>
    <property type="match status" value="1"/>
</dbReference>
<dbReference type="HAMAP" id="MF_00023">
    <property type="entry name" value="SmpB"/>
    <property type="match status" value="1"/>
</dbReference>
<gene>
    <name evidence="3 4" type="primary">smpB</name>
    <name evidence="4" type="ORF">BN85310370</name>
</gene>
<keyword evidence="1 3" id="KW-0963">Cytoplasm</keyword>
<dbReference type="NCBIfam" id="NF003843">
    <property type="entry name" value="PRK05422.1"/>
    <property type="match status" value="1"/>
</dbReference>
<dbReference type="Gene3D" id="2.40.280.10">
    <property type="match status" value="1"/>
</dbReference>
<dbReference type="Pfam" id="PF01668">
    <property type="entry name" value="SmpB"/>
    <property type="match status" value="1"/>
</dbReference>
<dbReference type="NCBIfam" id="TIGR00086">
    <property type="entry name" value="smpB"/>
    <property type="match status" value="1"/>
</dbReference>
<dbReference type="CDD" id="cd09294">
    <property type="entry name" value="SmpB"/>
    <property type="match status" value="1"/>
</dbReference>
<accession>U4KRT8</accession>
<dbReference type="HOGENOM" id="CLU_108953_0_1_14"/>
<organism evidence="4 5">
    <name type="scientific">Acholeplasma brassicae</name>
    <dbReference type="NCBI Taxonomy" id="61635"/>
    <lineage>
        <taxon>Bacteria</taxon>
        <taxon>Bacillati</taxon>
        <taxon>Mycoplasmatota</taxon>
        <taxon>Mollicutes</taxon>
        <taxon>Acholeplasmatales</taxon>
        <taxon>Acholeplasmataceae</taxon>
        <taxon>Acholeplasma</taxon>
    </lineage>
</organism>
<dbReference type="InterPro" id="IPR020081">
    <property type="entry name" value="SsrA-bd_prot_CS"/>
</dbReference>
<proteinExistence type="inferred from homology"/>
<evidence type="ECO:0000256" key="2">
    <source>
        <dbReference type="ARBA" id="ARBA00022884"/>
    </source>
</evidence>
<dbReference type="RefSeq" id="WP_030004920.1">
    <property type="nucleotide sequence ID" value="NC_022549.1"/>
</dbReference>
<dbReference type="PANTHER" id="PTHR30308">
    <property type="entry name" value="TMRNA-BINDING COMPONENT OF TRANS-TRANSLATION TAGGING COMPLEX"/>
    <property type="match status" value="1"/>
</dbReference>
<keyword evidence="2 3" id="KW-0694">RNA-binding</keyword>
<dbReference type="GO" id="GO:0070929">
    <property type="term" value="P:trans-translation"/>
    <property type="evidence" value="ECO:0007669"/>
    <property type="project" value="UniProtKB-UniRule"/>
</dbReference>
<comment type="function">
    <text evidence="3">Required for rescue of stalled ribosomes mediated by trans-translation. Binds to transfer-messenger RNA (tmRNA), required for stable association of tmRNA with ribosomes. tmRNA and SmpB together mimic tRNA shape, replacing the anticodon stem-loop with SmpB. tmRNA is encoded by the ssrA gene; the 2 termini fold to resemble tRNA(Ala) and it encodes a 'tag peptide', a short internal open reading frame. During trans-translation Ala-aminoacylated tmRNA acts like a tRNA, entering the A-site of stalled ribosomes, displacing the stalled mRNA. The ribosome then switches to translate the ORF on the tmRNA; the nascent peptide is terminated with the 'tag peptide' encoded by the tmRNA and targeted for degradation. The ribosome is freed to recommence translation, which seems to be the essential function of trans-translation.</text>
</comment>
<dbReference type="Proteomes" id="UP000032737">
    <property type="component" value="Chromosome"/>
</dbReference>
<dbReference type="GO" id="GO:0003723">
    <property type="term" value="F:RNA binding"/>
    <property type="evidence" value="ECO:0007669"/>
    <property type="project" value="UniProtKB-UniRule"/>
</dbReference>
<dbReference type="EMBL" id="FO681348">
    <property type="protein sequence ID" value="CCV66058.1"/>
    <property type="molecule type" value="Genomic_DNA"/>
</dbReference>
<evidence type="ECO:0000256" key="1">
    <source>
        <dbReference type="ARBA" id="ARBA00022490"/>
    </source>
</evidence>
<dbReference type="SUPFAM" id="SSF74982">
    <property type="entry name" value="Small protein B (SmpB)"/>
    <property type="match status" value="1"/>
</dbReference>
<dbReference type="AlphaFoldDB" id="U4KRT8"/>